<dbReference type="AlphaFoldDB" id="A0AAJ0CUW8"/>
<proteinExistence type="predicted"/>
<dbReference type="InterPro" id="IPR053178">
    <property type="entry name" value="Osmoadaptation_assoc"/>
</dbReference>
<evidence type="ECO:0000313" key="2">
    <source>
        <dbReference type="EMBL" id="KAK2608876.1"/>
    </source>
</evidence>
<accession>A0AAJ0CUW8</accession>
<protein>
    <submittedName>
        <fullName evidence="2">Uncharacterized protein</fullName>
    </submittedName>
</protein>
<evidence type="ECO:0000313" key="3">
    <source>
        <dbReference type="Proteomes" id="UP001251528"/>
    </source>
</evidence>
<keyword evidence="3" id="KW-1185">Reference proteome</keyword>
<dbReference type="Proteomes" id="UP001251528">
    <property type="component" value="Unassembled WGS sequence"/>
</dbReference>
<gene>
    <name evidence="2" type="ORF">QQS21_002589</name>
</gene>
<dbReference type="EMBL" id="JASWJB010000031">
    <property type="protein sequence ID" value="KAK2608876.1"/>
    <property type="molecule type" value="Genomic_DNA"/>
</dbReference>
<comment type="caution">
    <text evidence="2">The sequence shown here is derived from an EMBL/GenBank/DDBJ whole genome shotgun (WGS) entry which is preliminary data.</text>
</comment>
<reference evidence="2" key="1">
    <citation type="submission" date="2023-06" db="EMBL/GenBank/DDBJ databases">
        <title>Conoideocrella luteorostrata (Hypocreales: Clavicipitaceae), a potential biocontrol fungus for elongate hemlock scale in United States Christmas tree production areas.</title>
        <authorList>
            <person name="Barrett H."/>
            <person name="Lovett B."/>
            <person name="Macias A.M."/>
            <person name="Stajich J.E."/>
            <person name="Kasson M.T."/>
        </authorList>
    </citation>
    <scope>NUCLEOTIDE SEQUENCE</scope>
    <source>
        <strain evidence="2">ARSEF 14590</strain>
    </source>
</reference>
<dbReference type="InterPro" id="IPR021858">
    <property type="entry name" value="Fun_TF"/>
</dbReference>
<organism evidence="2 3">
    <name type="scientific">Conoideocrella luteorostrata</name>
    <dbReference type="NCBI Taxonomy" id="1105319"/>
    <lineage>
        <taxon>Eukaryota</taxon>
        <taxon>Fungi</taxon>
        <taxon>Dikarya</taxon>
        <taxon>Ascomycota</taxon>
        <taxon>Pezizomycotina</taxon>
        <taxon>Sordariomycetes</taxon>
        <taxon>Hypocreomycetidae</taxon>
        <taxon>Hypocreales</taxon>
        <taxon>Clavicipitaceae</taxon>
        <taxon>Conoideocrella</taxon>
    </lineage>
</organism>
<dbReference type="PANTHER" id="PTHR38111">
    <property type="entry name" value="ZN(2)-C6 FUNGAL-TYPE DOMAIN-CONTAINING PROTEIN-RELATED"/>
    <property type="match status" value="1"/>
</dbReference>
<name>A0AAJ0CUW8_9HYPO</name>
<dbReference type="Pfam" id="PF11951">
    <property type="entry name" value="Fungal_trans_2"/>
    <property type="match status" value="1"/>
</dbReference>
<sequence>MDSSPTSFAGIPSDVGYSGASLDLSGFQDDIVISYLLSKFSIGFGDRIPNGADAPTMAVVLTGGMGKSSAYLSGLSLAQAFFGRVHNDDEMSRQSVQLYGRALTNLRRDLQLADQEEARPRAYMNLWTSLFLGLYEMVSSAGSSKWLQHSMGVSALTQLAGPEAFQSQAANAMLESYRSFIAVGHLVQRKHCFLAQPEWKTIPWAGKGPPKTLTSLICDVLCDIPGLMQDVDAMLESHKLGHDISADKVILQETVINSIDQLSWLRWQWEAAYPYACAERPTTTDSCVTVDEYGHPLFETHFEFDSLDRAIDVLNYNSIRLMLYTLGDSACITDLQLTSSSEYLLREGPGSNPLVLPGQGDRIGHALEICRSAEYMMQESRDSQGLLILLFPLRVAFTHLQKMPKISTWIQRVLGMSGSKGFKLGEHILNLQSQSKPPMKVNAVK</sequence>
<evidence type="ECO:0000256" key="1">
    <source>
        <dbReference type="ARBA" id="ARBA00023242"/>
    </source>
</evidence>
<keyword evidence="1" id="KW-0539">Nucleus</keyword>